<evidence type="ECO:0000256" key="1">
    <source>
        <dbReference type="ARBA" id="ARBA00022490"/>
    </source>
</evidence>
<evidence type="ECO:0000256" key="2">
    <source>
        <dbReference type="ARBA" id="ARBA00022540"/>
    </source>
</evidence>
<feature type="region of interest" description="Disordered" evidence="5">
    <location>
        <begin position="83"/>
        <end position="112"/>
    </location>
</feature>
<dbReference type="Pfam" id="PF05470">
    <property type="entry name" value="eIF-3c_N"/>
    <property type="match status" value="1"/>
</dbReference>
<dbReference type="PANTHER" id="PTHR13937">
    <property type="entry name" value="EUKARYOTIC TRANSLATION INITATION FACTOR 3, SUBUNIT 8 EIF3S8 -RELATED"/>
    <property type="match status" value="1"/>
</dbReference>
<feature type="coiled-coil region" evidence="4">
    <location>
        <begin position="19"/>
        <end position="73"/>
    </location>
</feature>
<name>W7TF98_9STRA</name>
<dbReference type="EMBL" id="AZIL01000850">
    <property type="protein sequence ID" value="EWM25680.1"/>
    <property type="molecule type" value="Genomic_DNA"/>
</dbReference>
<feature type="region of interest" description="Disordered" evidence="5">
    <location>
        <begin position="138"/>
        <end position="166"/>
    </location>
</feature>
<keyword evidence="2 7" id="KW-0396">Initiation factor</keyword>
<evidence type="ECO:0000256" key="4">
    <source>
        <dbReference type="SAM" id="Coils"/>
    </source>
</evidence>
<keyword evidence="8" id="KW-1185">Reference proteome</keyword>
<protein>
    <submittedName>
        <fullName evidence="7">Eukaryotic translation initiation factor 3 subunit</fullName>
    </submittedName>
</protein>
<comment type="caution">
    <text evidence="7">The sequence shown here is derived from an EMBL/GenBank/DDBJ whole genome shotgun (WGS) entry which is preliminary data.</text>
</comment>
<evidence type="ECO:0000259" key="6">
    <source>
        <dbReference type="Pfam" id="PF05470"/>
    </source>
</evidence>
<keyword evidence="1" id="KW-0963">Cytoplasm</keyword>
<sequence>MAPALFGTGNYPRFYIKLCVTMEDKLADLREKVKEGTAKKMSPGNERSFKRMKNKLNKTSKAHEAEIALYKQDPVAYMGDEEAMDGTSATSSSSSDESSSESSGSDSDSEDSSSEERFLYGFLLLFLLCFLHAGAAKTGEQGADGTREGGREGGRDGGGLKDDVMTHNSSFPRAASYLVALVIEWRDERGGVR</sequence>
<reference evidence="7 8" key="1">
    <citation type="journal article" date="2014" name="Mol. Plant">
        <title>Chromosome Scale Genome Assembly and Transcriptome Profiling of Nannochloropsis gaditana in Nitrogen Depletion.</title>
        <authorList>
            <person name="Corteggiani Carpinelli E."/>
            <person name="Telatin A."/>
            <person name="Vitulo N."/>
            <person name="Forcato C."/>
            <person name="D'Angelo M."/>
            <person name="Schiavon R."/>
            <person name="Vezzi A."/>
            <person name="Giacometti G.M."/>
            <person name="Morosinotto T."/>
            <person name="Valle G."/>
        </authorList>
    </citation>
    <scope>NUCLEOTIDE SEQUENCE [LARGE SCALE GENOMIC DNA]</scope>
    <source>
        <strain evidence="7 8">B-31</strain>
    </source>
</reference>
<dbReference type="InterPro" id="IPR008905">
    <property type="entry name" value="EIF3C_N_dom"/>
</dbReference>
<dbReference type="GO" id="GO:0031369">
    <property type="term" value="F:translation initiation factor binding"/>
    <property type="evidence" value="ECO:0007669"/>
    <property type="project" value="InterPro"/>
</dbReference>
<dbReference type="PANTHER" id="PTHR13937:SF0">
    <property type="entry name" value="EUKARYOTIC TRANSLATION INITIATION FACTOR 3 SUBUNIT C-RELATED"/>
    <property type="match status" value="1"/>
</dbReference>
<evidence type="ECO:0000256" key="3">
    <source>
        <dbReference type="ARBA" id="ARBA00022917"/>
    </source>
</evidence>
<evidence type="ECO:0000313" key="8">
    <source>
        <dbReference type="Proteomes" id="UP000019335"/>
    </source>
</evidence>
<feature type="compositionally biased region" description="Basic and acidic residues" evidence="5">
    <location>
        <begin position="145"/>
        <end position="165"/>
    </location>
</feature>
<keyword evidence="4" id="KW-0175">Coiled coil</keyword>
<keyword evidence="3" id="KW-0648">Protein biosynthesis</keyword>
<dbReference type="GO" id="GO:0003723">
    <property type="term" value="F:RNA binding"/>
    <property type="evidence" value="ECO:0007669"/>
    <property type="project" value="InterPro"/>
</dbReference>
<dbReference type="GO" id="GO:0003743">
    <property type="term" value="F:translation initiation factor activity"/>
    <property type="evidence" value="ECO:0007669"/>
    <property type="project" value="UniProtKB-KW"/>
</dbReference>
<organism evidence="7 8">
    <name type="scientific">Nannochloropsis gaditana</name>
    <dbReference type="NCBI Taxonomy" id="72520"/>
    <lineage>
        <taxon>Eukaryota</taxon>
        <taxon>Sar</taxon>
        <taxon>Stramenopiles</taxon>
        <taxon>Ochrophyta</taxon>
        <taxon>Eustigmatophyceae</taxon>
        <taxon>Eustigmatales</taxon>
        <taxon>Monodopsidaceae</taxon>
        <taxon>Nannochloropsis</taxon>
    </lineage>
</organism>
<accession>W7TF98</accession>
<dbReference type="InterPro" id="IPR027516">
    <property type="entry name" value="EIF3C"/>
</dbReference>
<gene>
    <name evidence="7" type="primary">EIF3c</name>
    <name evidence="7" type="ORF">Naga_101640g1</name>
</gene>
<dbReference type="Proteomes" id="UP000019335">
    <property type="component" value="Chromosome 10"/>
</dbReference>
<evidence type="ECO:0000256" key="5">
    <source>
        <dbReference type="SAM" id="MobiDB-lite"/>
    </source>
</evidence>
<dbReference type="OrthoDB" id="29647at2759"/>
<feature type="domain" description="Eukaryotic translation initiation factor 3 subunit C N-terminal" evidence="6">
    <location>
        <begin position="10"/>
        <end position="110"/>
    </location>
</feature>
<feature type="compositionally biased region" description="Low complexity" evidence="5">
    <location>
        <begin position="91"/>
        <end position="106"/>
    </location>
</feature>
<dbReference type="GO" id="GO:0005852">
    <property type="term" value="C:eukaryotic translation initiation factor 3 complex"/>
    <property type="evidence" value="ECO:0007669"/>
    <property type="project" value="InterPro"/>
</dbReference>
<dbReference type="AlphaFoldDB" id="W7TF98"/>
<proteinExistence type="predicted"/>
<evidence type="ECO:0000313" key="7">
    <source>
        <dbReference type="EMBL" id="EWM25680.1"/>
    </source>
</evidence>